<dbReference type="Gene3D" id="3.30.420.40">
    <property type="match status" value="2"/>
</dbReference>
<evidence type="ECO:0000256" key="1">
    <source>
        <dbReference type="ARBA" id="ARBA00006479"/>
    </source>
</evidence>
<dbReference type="PANTHER" id="PTHR18964:SF149">
    <property type="entry name" value="BIFUNCTIONAL UDP-N-ACETYLGLUCOSAMINE 2-EPIMERASE_N-ACETYLMANNOSAMINE KINASE"/>
    <property type="match status" value="1"/>
</dbReference>
<proteinExistence type="inferred from homology"/>
<gene>
    <name evidence="3" type="ORF">FHX44_113278</name>
</gene>
<dbReference type="RefSeq" id="WP_147256561.1">
    <property type="nucleotide sequence ID" value="NZ_VIWU01000001.1"/>
</dbReference>
<dbReference type="EMBL" id="VIWU01000001">
    <property type="protein sequence ID" value="TWF77369.1"/>
    <property type="molecule type" value="Genomic_DNA"/>
</dbReference>
<dbReference type="Pfam" id="PF00480">
    <property type="entry name" value="ROK"/>
    <property type="match status" value="1"/>
</dbReference>
<feature type="region of interest" description="Disordered" evidence="2">
    <location>
        <begin position="1"/>
        <end position="25"/>
    </location>
</feature>
<evidence type="ECO:0000313" key="3">
    <source>
        <dbReference type="EMBL" id="TWF77369.1"/>
    </source>
</evidence>
<dbReference type="PANTHER" id="PTHR18964">
    <property type="entry name" value="ROK (REPRESSOR, ORF, KINASE) FAMILY"/>
    <property type="match status" value="1"/>
</dbReference>
<dbReference type="Gene3D" id="1.10.10.10">
    <property type="entry name" value="Winged helix-like DNA-binding domain superfamily/Winged helix DNA-binding domain"/>
    <property type="match status" value="1"/>
</dbReference>
<name>A0A561SR84_9PSEU</name>
<dbReference type="SUPFAM" id="SSF46785">
    <property type="entry name" value="Winged helix' DNA-binding domain"/>
    <property type="match status" value="1"/>
</dbReference>
<dbReference type="InterPro" id="IPR000600">
    <property type="entry name" value="ROK"/>
</dbReference>
<dbReference type="InterPro" id="IPR043129">
    <property type="entry name" value="ATPase_NBD"/>
</dbReference>
<dbReference type="InterPro" id="IPR036390">
    <property type="entry name" value="WH_DNA-bd_sf"/>
</dbReference>
<evidence type="ECO:0000256" key="2">
    <source>
        <dbReference type="SAM" id="MobiDB-lite"/>
    </source>
</evidence>
<comment type="caution">
    <text evidence="3">The sequence shown here is derived from an EMBL/GenBank/DDBJ whole genome shotgun (WGS) entry which is preliminary data.</text>
</comment>
<dbReference type="InterPro" id="IPR036388">
    <property type="entry name" value="WH-like_DNA-bd_sf"/>
</dbReference>
<protein>
    <submittedName>
        <fullName evidence="3">Putative NBD/HSP70 family sugar kinase</fullName>
    </submittedName>
</protein>
<organism evidence="3 4">
    <name type="scientific">Pseudonocardia hierapolitana</name>
    <dbReference type="NCBI Taxonomy" id="1128676"/>
    <lineage>
        <taxon>Bacteria</taxon>
        <taxon>Bacillati</taxon>
        <taxon>Actinomycetota</taxon>
        <taxon>Actinomycetes</taxon>
        <taxon>Pseudonocardiales</taxon>
        <taxon>Pseudonocardiaceae</taxon>
        <taxon>Pseudonocardia</taxon>
    </lineage>
</organism>
<keyword evidence="4" id="KW-1185">Reference proteome</keyword>
<sequence>MPTTLLPTPRDGGARQPDTGDGRRSQSAAAVLRAVLDRGPVARSTVGRLTGLSAAAVSRQLADLADLRLVRERPVRAPRPAVGRPHVPVDVDVRHHVAAGVHIAVLHTTLVLMDLRGRVLVQEREPHGPDRSAPAVLAGLATRTAEFLDAHAGGRRPLGVGVATGGWVDPARGVVVRHRGLDWRDVPVGALLGQRLSLPVSVDGHARALARAEQLFGAERERARSSLVHLFVGNVVDAAIATGGSVHEGPNAAAGHVSHLPVGGDAPCACGRRGCLAATAAERAVAGRAVADGRLRTPRFAEVLAALEADERWAVDLLRERARAVGRAAALLLDVINPEVLVVCEAGTARRPELLADLRAEVAHHSHGGGDVARRVVAGSFGAQALGVAAGSVVLRETYERPLELAARI</sequence>
<dbReference type="Proteomes" id="UP000321261">
    <property type="component" value="Unassembled WGS sequence"/>
</dbReference>
<accession>A0A561SR84</accession>
<dbReference type="OrthoDB" id="3605644at2"/>
<dbReference type="SUPFAM" id="SSF53067">
    <property type="entry name" value="Actin-like ATPase domain"/>
    <property type="match status" value="1"/>
</dbReference>
<keyword evidence="3" id="KW-0808">Transferase</keyword>
<dbReference type="GO" id="GO:0016301">
    <property type="term" value="F:kinase activity"/>
    <property type="evidence" value="ECO:0007669"/>
    <property type="project" value="UniProtKB-KW"/>
</dbReference>
<evidence type="ECO:0000313" key="4">
    <source>
        <dbReference type="Proteomes" id="UP000321261"/>
    </source>
</evidence>
<keyword evidence="3" id="KW-0418">Kinase</keyword>
<reference evidence="3 4" key="1">
    <citation type="submission" date="2019-06" db="EMBL/GenBank/DDBJ databases">
        <title>Sequencing the genomes of 1000 actinobacteria strains.</title>
        <authorList>
            <person name="Klenk H.-P."/>
        </authorList>
    </citation>
    <scope>NUCLEOTIDE SEQUENCE [LARGE SCALE GENOMIC DNA]</scope>
    <source>
        <strain evidence="3 4">DSM 45671</strain>
    </source>
</reference>
<dbReference type="AlphaFoldDB" id="A0A561SR84"/>
<comment type="similarity">
    <text evidence="1">Belongs to the ROK (NagC/XylR) family.</text>
</comment>